<feature type="compositionally biased region" description="Low complexity" evidence="3">
    <location>
        <begin position="1779"/>
        <end position="1788"/>
    </location>
</feature>
<evidence type="ECO:0000256" key="1">
    <source>
        <dbReference type="ARBA" id="ARBA00004496"/>
    </source>
</evidence>
<dbReference type="InterPro" id="IPR025157">
    <property type="entry name" value="Hemagglutinin_rpt"/>
</dbReference>
<feature type="region of interest" description="Disordered" evidence="3">
    <location>
        <begin position="3095"/>
        <end position="3154"/>
    </location>
</feature>
<dbReference type="GO" id="GO:0003824">
    <property type="term" value="F:catalytic activity"/>
    <property type="evidence" value="ECO:0007669"/>
    <property type="project" value="UniProtKB-ARBA"/>
</dbReference>
<dbReference type="SUPFAM" id="SSF51126">
    <property type="entry name" value="Pectin lyase-like"/>
    <property type="match status" value="1"/>
</dbReference>
<evidence type="ECO:0000313" key="6">
    <source>
        <dbReference type="EMBL" id="EGK71310.1"/>
    </source>
</evidence>
<dbReference type="STRING" id="1000565.METUNv1_02700"/>
<dbReference type="EMBL" id="AFHG01000052">
    <property type="protein sequence ID" value="EGK71310.1"/>
    <property type="molecule type" value="Genomic_DNA"/>
</dbReference>
<dbReference type="OrthoDB" id="5666689at2"/>
<feature type="compositionally biased region" description="Low complexity" evidence="3">
    <location>
        <begin position="2617"/>
        <end position="2633"/>
    </location>
</feature>
<dbReference type="GO" id="GO:0005737">
    <property type="term" value="C:cytoplasm"/>
    <property type="evidence" value="ECO:0007669"/>
    <property type="project" value="UniProtKB-SubCell"/>
</dbReference>
<feature type="region of interest" description="Disordered" evidence="3">
    <location>
        <begin position="2498"/>
        <end position="2821"/>
    </location>
</feature>
<feature type="region of interest" description="Disordered" evidence="3">
    <location>
        <begin position="1644"/>
        <end position="1693"/>
    </location>
</feature>
<feature type="compositionally biased region" description="Low complexity" evidence="3">
    <location>
        <begin position="1672"/>
        <end position="1691"/>
    </location>
</feature>
<comment type="caution">
    <text evidence="6">The sequence shown here is derived from an EMBL/GenBank/DDBJ whole genome shotgun (WGS) entry which is preliminary data.</text>
</comment>
<dbReference type="RefSeq" id="WP_008062533.1">
    <property type="nucleotide sequence ID" value="NZ_AFHG01000052.1"/>
</dbReference>
<accession>F5REH9</accession>
<feature type="region of interest" description="Disordered" evidence="3">
    <location>
        <begin position="2165"/>
        <end position="2192"/>
    </location>
</feature>
<feature type="compositionally biased region" description="Polar residues" evidence="3">
    <location>
        <begin position="2178"/>
        <end position="2192"/>
    </location>
</feature>
<organism evidence="6 7">
    <name type="scientific">Methyloversatilis universalis (strain ATCC BAA-1314 / DSM 25237 / JCM 13912 / CCUG 52030 / FAM5)</name>
    <dbReference type="NCBI Taxonomy" id="1000565"/>
    <lineage>
        <taxon>Bacteria</taxon>
        <taxon>Pseudomonadati</taxon>
        <taxon>Pseudomonadota</taxon>
        <taxon>Betaproteobacteria</taxon>
        <taxon>Nitrosomonadales</taxon>
        <taxon>Sterolibacteriaceae</taxon>
        <taxon>Methyloversatilis</taxon>
    </lineage>
</organism>
<feature type="chain" id="PRO_5003331510" description="Filamentous haemagglutinin FhaB/tRNA nuclease CdiA-like TPS domain-containing protein" evidence="4">
    <location>
        <begin position="36"/>
        <end position="3154"/>
    </location>
</feature>
<feature type="compositionally biased region" description="Basic and acidic residues" evidence="3">
    <location>
        <begin position="3145"/>
        <end position="3154"/>
    </location>
</feature>
<reference evidence="6 7" key="1">
    <citation type="journal article" date="2011" name="J. Bacteriol.">
        <title>Genome sequence of Methyloversatilis universalis FAM5T, a methylotrophic representative of the order Rhodocyclales.</title>
        <authorList>
            <person name="Kittichotirat W."/>
            <person name="Good N.M."/>
            <person name="Hall R."/>
            <person name="Bringel F."/>
            <person name="Lajus A."/>
            <person name="Medigue C."/>
            <person name="Smalley N.E."/>
            <person name="Beck D."/>
            <person name="Bumgarner R."/>
            <person name="Vuilleumier S."/>
            <person name="Kalyuzhnaya M.G."/>
        </authorList>
    </citation>
    <scope>NUCLEOTIDE SEQUENCE [LARGE SCALE GENOMIC DNA]</scope>
    <source>
        <strain evidence="7">ATCC BAA-1314 / JCM 13912 / FAM5</strain>
    </source>
</reference>
<feature type="compositionally biased region" description="Low complexity" evidence="3">
    <location>
        <begin position="2573"/>
        <end position="2592"/>
    </location>
</feature>
<dbReference type="InterPro" id="IPR044159">
    <property type="entry name" value="IQM"/>
</dbReference>
<dbReference type="InterPro" id="IPR008638">
    <property type="entry name" value="FhaB/CdiA-like_TPS"/>
</dbReference>
<dbReference type="Proteomes" id="UP000005019">
    <property type="component" value="Unassembled WGS sequence"/>
</dbReference>
<proteinExistence type="predicted"/>
<evidence type="ECO:0000259" key="5">
    <source>
        <dbReference type="SMART" id="SM00912"/>
    </source>
</evidence>
<dbReference type="eggNOG" id="COG3210">
    <property type="taxonomic scope" value="Bacteria"/>
</dbReference>
<dbReference type="Gene3D" id="2.160.20.10">
    <property type="entry name" value="Single-stranded right-handed beta-helix, Pectin lyase-like"/>
    <property type="match status" value="1"/>
</dbReference>
<feature type="region of interest" description="Disordered" evidence="3">
    <location>
        <begin position="2215"/>
        <end position="2237"/>
    </location>
</feature>
<sequence length="3154" mass="321795">MIRTPSYTDRVTPVRRWIARALVVALGLPSVPAVAAPPVAADSRTQVELTPNGVPLVDIARANAAGVSHNRYQRFDVDRQGLILNNSTEVQRSLLAGTVRENANLQGRAATVILNEVVSANRSQLNGYIEVHGRAAELVIANPYGITCNGCGFINTPRVTLSTGLPMFEPDGRLGGFQVRQGDILVGADGLDATEAAYFDLLTRSLRVDGPIWAQALAATTGRFDQTYAGRVTTVDGTVSPDVPPTVSIDVAALGGMYANRIRLMSTERGVGVTVRGDMAATVDDVVIDAAGRLTLSGRVSAARDIAVQAAGPVATGRSGASGSDAFLFAGRALDVASDDALELGDGLLGGEASMTLGGARLDDRGGATADRYSGGAIRVTVDGGATLDAARWDAGTDLALQAGDALQLGQAQLTSRGSGSTLALTAATVDLSGSRLRAVNDVTVAADDTLTLAAGSEAGVAAGRDVSLSAGSAVTLSGGVEAGRDFRVDTAALTGRTGSWLYAGRDLTVAATDATQQVGAQWSAGGTARLRGQTLGLAGETVAGVVDADALGTLTVGADALVYGVDDIALAAGSLTLLGGTVYAERDLALSGRSAFADTGAGLRVAGRAMTVSAAEDLVLAAGQRYDAGVSLSVSAGRDLVLGGAADPAVDGALLSSGGAMTLAAGRDLTVARNGLAVSDGDLVAAAARRLVLATHDSTAGIQNYALGAGGNATVRFGELAGPFEGAIATGGDLSLLMTDSVSMLPMLEFGAGSRLDVGGTLKVARDGAVAANALEVYLASGASWQAGGFDLDLKRLDLVSGAVFAGGAGESTLRLDELCSTGIGAACDVFAGRLIGSARTTLALNNSFVNAGVLGNADSAADGPDSFLAIETAGDFTNRADGAVSAADRLTVTVADGATLRNDGLMYSSGNMTLTGGSGALIVNGAGATLLMGSARAGTTDNRSLIGGVDAAAATRTFRNHGKVEAVGQTLLIQVGTFINAFETRPATDFIFLGETWQICPDRLANCRFTGNAYADPATVFYRRPLETGDPLSASPTWDRDDQIGWNADLRGDRSNQDSGFFPVYSGGIEDYYAGQKAYFVQDLGEVRQDWYVVHRYEERLRDPAAVAAATPSITVESGNLTVRTDAGRNEAGLLSSTDTLTITGLSNAAVSSFSNTSLEMATHTYRREVIRKYTCHTDGLAGSVCDKLNWLGKSSYLTGYTDTDWTGFVRLDDSYSTGVSGTVKARDLVATVGNFTNTGTGGGVSAVSPVIDGAVGARGLDAPDRQPVQASGPAQYSLQLPTGANGRYVQASDPSAGYLVETNPLLISFDNPYLGSDYLMAQLGLKPENYLLRFGDAAYEARLIREQVQAQTGSALLRTAYSDYEQQAILMDNAVAEAKRLQLNLGTALTAEQVASLRQDIVWMVATEVAGKTVLVPVVYLTDATRAAGSTSQVLAERAMITADSFTNRGGEINARSRLQVVSRGDLNNIGGLIGGGNVSLKSLTGNINNITETRRVGDSRNYYTVAGPRGGIVASGNLLLDAAQDINITGADVVADGRAALLAGRDVNVSALVLETRMEHATEGRGVLNRTASSERVTTQSASGARVSGGQGVLLDAGRNVDVLGSDIDGGEGVAALRAREGDVTIRSIALQSSASGSSEREGFFAEATSNSTADARKGTPFSASGFSGYEKSTSSYESSSTANAGSRVGGKGVAVLATQGSVTLQGSDIEAGEDGALISAGKDVNIIAAYDSTQSRSSSEQHRFGISADASTEGVMGGLKTQGGTQQAEDSSRTARTSSVTSAGGISVTAGGTLKREGAQFDAKGDISFEADRIEDIAARNETSSSYSGRTYEAGISAGVTTGLGSTVGGIASGEVKQVNISSPQSQVVIGGSGSSYSGGDGSSTAVVTQIRAGGSVTVKANKDIVEEGTRYSAGGDVDIAAQSYENRAAANTRRSGADTSSASSSLTVAVNAASEASATLTAAGANEKGESSSSQAVVGGFEAGRNVSIRTDRDLRLEGTNVKAGGGVTLAAGGDLKLDQANDTSSASSSSKSGGATLSVSACLDLTCVGGSVAANARTGDGQENSQTGRAVNIQSGGATSLSAGNDLRLQGTNVKAGGDIALSAGGDIDFQALSSSSSRTGRADGAGVQAGLNVGKSMNLAKDGGGSASVDFERVRENESTDTRRGGTLQSGGQLSITSGGDTRLEGTQASARSARVNVGGNLLMESAQSTEKEDTKNVAGGLSVSGGRNVGSGTGDAAGAGSNAAASGGGGKSFGFSVKADVDLRDKDNLTNQNALIQTSGGTELNVGGNATLAGANIRAGGGVSGEIGGKLTVETRTDRVKESATRVDAYLGLSSVNVGGDKKEGGEAPKMNAGDRFDRTQGKVIDTLNHAGSTGVMLKAESSGTDSQTVSQRSGIDGGAVGLGGLTVRQGADFVGAAPGSDGMRIEGTVTRSEVTTYTRTAPTVSIDVRGTVASALGSDEAQGGTISGNLVKGSNLFRDPDNRVNRNRVVGREDAPDTPGTPIARRAVDDLPPGGVRRKDPEPLPAPPPLKAPPTGDAPTVRPRAGAVSDGSGPRAAVVSGEAPAVRPRADADAPPVLRPVPSAGESGATRPRSGSGGDADAATPRRGSSAGADDATSGGARRPSAGESDLAARPRTGSDAASGDATARRPVSGSDEAAARPRAGSERDPAVQPGRDTGGVADGVVVRRPSAGERGEGDTAVRPRAPSAGDSPPDGERLALLQSGYSTVTSGYDPATSGYDPVASGYEAVTPSRPGSRSPSVGEADAPARPRAASAADPAYDADAVAYPAQTVRPRAGSAGSDDGPDTYTPAQYASAEYAPAEYAQAEYAPAQYASAAYPPVEYGVGNEAYVPIKQGAEEARALSPAEQQMLQRQLASNAVEPTFRDTRELPNKLIVRDLPVEFQGEDKGLAAKQVKVDRAVTYFSDEERATLEVAVDRSTGRLYLATDTERKPLNLKGEGTAPPIFVVDADGRIFVHPAPKGGEIHHSSLAGGQPVALAGQLVVKDGYIVHIDNMSGHYQPTLEQLKRTRGYLKDVLGADMGRAPRVGVEGGWVQDANGQQKRKVHWVDLGTGSQVAPVPVSERWNTSQPALPPVADGAAPARLPRRRGHGRHDVHRRMRGARRAACRRSRPRASAERAARLH</sequence>
<dbReference type="SMART" id="SM00912">
    <property type="entry name" value="Haemagg_act"/>
    <property type="match status" value="1"/>
</dbReference>
<keyword evidence="4" id="KW-0732">Signal</keyword>
<dbReference type="InterPro" id="IPR012334">
    <property type="entry name" value="Pectin_lyas_fold"/>
</dbReference>
<feature type="compositionally biased region" description="Basic and acidic residues" evidence="3">
    <location>
        <begin position="2668"/>
        <end position="2680"/>
    </location>
</feature>
<protein>
    <recommendedName>
        <fullName evidence="5">Filamentous haemagglutinin FhaB/tRNA nuclease CdiA-like TPS domain-containing protein</fullName>
    </recommendedName>
</protein>
<dbReference type="Pfam" id="PF05860">
    <property type="entry name" value="TPS"/>
    <property type="match status" value="1"/>
</dbReference>
<dbReference type="PANTHER" id="PTHR31250:SF27">
    <property type="entry name" value="IQ DOMAIN-CONTAINING PROTEIN IQM5"/>
    <property type="match status" value="1"/>
</dbReference>
<comment type="subcellular location">
    <subcellularLocation>
        <location evidence="1">Cytoplasm</location>
    </subcellularLocation>
</comment>
<gene>
    <name evidence="6" type="ORF">METUNv1_02700</name>
</gene>
<dbReference type="PANTHER" id="PTHR31250">
    <property type="entry name" value="IQ DOMAIN-CONTAINING PROTEIN IQM3"/>
    <property type="match status" value="1"/>
</dbReference>
<name>F5REH9_METUF</name>
<feature type="compositionally biased region" description="Basic and acidic residues" evidence="3">
    <location>
        <begin position="2701"/>
        <end position="2712"/>
    </location>
</feature>
<feature type="compositionally biased region" description="Basic residues" evidence="3">
    <location>
        <begin position="3115"/>
        <end position="3143"/>
    </location>
</feature>
<feature type="region of interest" description="Disordered" evidence="3">
    <location>
        <begin position="1759"/>
        <end position="1794"/>
    </location>
</feature>
<feature type="compositionally biased region" description="Pro residues" evidence="3">
    <location>
        <begin position="2533"/>
        <end position="2542"/>
    </location>
</feature>
<evidence type="ECO:0000256" key="4">
    <source>
        <dbReference type="SAM" id="SignalP"/>
    </source>
</evidence>
<feature type="signal peptide" evidence="4">
    <location>
        <begin position="1"/>
        <end position="35"/>
    </location>
</feature>
<feature type="domain" description="Filamentous haemagglutinin FhaB/tRNA nuclease CdiA-like TPS" evidence="5">
    <location>
        <begin position="51"/>
        <end position="171"/>
    </location>
</feature>
<dbReference type="InterPro" id="IPR011050">
    <property type="entry name" value="Pectin_lyase_fold/virulence"/>
</dbReference>
<keyword evidence="2" id="KW-0963">Cytoplasm</keyword>
<evidence type="ECO:0000256" key="2">
    <source>
        <dbReference type="ARBA" id="ARBA00022490"/>
    </source>
</evidence>
<evidence type="ECO:0000313" key="7">
    <source>
        <dbReference type="Proteomes" id="UP000005019"/>
    </source>
</evidence>
<feature type="compositionally biased region" description="Low complexity" evidence="3">
    <location>
        <begin position="2762"/>
        <end position="2800"/>
    </location>
</feature>
<dbReference type="Pfam" id="PF13332">
    <property type="entry name" value="Fil_haemagg_2"/>
    <property type="match status" value="4"/>
</dbReference>
<evidence type="ECO:0000256" key="3">
    <source>
        <dbReference type="SAM" id="MobiDB-lite"/>
    </source>
</evidence>
<keyword evidence="7" id="KW-1185">Reference proteome</keyword>
<dbReference type="NCBIfam" id="TIGR01901">
    <property type="entry name" value="adhes_NPXG"/>
    <property type="match status" value="1"/>
</dbReference>